<name>A0A1B7WUG1_APHFL</name>
<dbReference type="EMBL" id="LJOW01000169">
    <property type="protein sequence ID" value="OBQ40724.1"/>
    <property type="molecule type" value="Genomic_DNA"/>
</dbReference>
<accession>A0A1B7WUG1</accession>
<dbReference type="Proteomes" id="UP000092093">
    <property type="component" value="Unassembled WGS sequence"/>
</dbReference>
<evidence type="ECO:0000313" key="2">
    <source>
        <dbReference type="Proteomes" id="UP000092093"/>
    </source>
</evidence>
<gene>
    <name evidence="1" type="ORF">AN484_22150</name>
</gene>
<proteinExistence type="predicted"/>
<organism evidence="1 2">
    <name type="scientific">Aphanizomenon flos-aquae WA102</name>
    <dbReference type="NCBI Taxonomy" id="1710896"/>
    <lineage>
        <taxon>Bacteria</taxon>
        <taxon>Bacillati</taxon>
        <taxon>Cyanobacteriota</taxon>
        <taxon>Cyanophyceae</taxon>
        <taxon>Nostocales</taxon>
        <taxon>Aphanizomenonaceae</taxon>
        <taxon>Aphanizomenon</taxon>
    </lineage>
</organism>
<comment type="caution">
    <text evidence="1">The sequence shown here is derived from an EMBL/GenBank/DDBJ whole genome shotgun (WGS) entry which is preliminary data.</text>
</comment>
<reference evidence="1 2" key="1">
    <citation type="submission" date="2015-09" db="EMBL/GenBank/DDBJ databases">
        <title>Aphanizomenon flos-aquae WA102.</title>
        <authorList>
            <person name="Driscoll C."/>
        </authorList>
    </citation>
    <scope>NUCLEOTIDE SEQUENCE [LARGE SCALE GENOMIC DNA]</scope>
    <source>
        <strain evidence="1">WA102</strain>
    </source>
</reference>
<dbReference type="AlphaFoldDB" id="A0A1B7WUG1"/>
<sequence length="349" mass="38188">MSRTSPKQVVFYNGNSFIHDDIKFADIGKTSSTLSIVDEVYRVDIQESGVLGVVLDGKLGVGSNKEIRAEGQGQTTLGAYGISYTLAKDSNGNNILDSSDRFIDRKVIDATGSFKSVVVFQKNVTPGTYFVELDDANGSSRSLTQSYILFDPRNDYGEALGNIPDPEGITLAQVKQNPSVFMDKIRDYDGNNLGSGSSWKLIGDADVQGDGDSESIFVNPLIGRWATVGVVNNTVNFSNHGLGGDTRVVGIYIDPTLKDKPQNRGGPFDSQRRFQNDLKIDNLNFLAAADYNKDGFQDMYFRLGDGTAVLRALMHKDGNIQYANYQSKDDLTTFMTANNVSSSIWGSWL</sequence>
<evidence type="ECO:0000313" key="1">
    <source>
        <dbReference type="EMBL" id="OBQ40724.1"/>
    </source>
</evidence>
<protein>
    <submittedName>
        <fullName evidence="1">Uncharacterized protein</fullName>
    </submittedName>
</protein>